<gene>
    <name evidence="2" type="ORF">KC19_9G084500</name>
</gene>
<protein>
    <submittedName>
        <fullName evidence="2">Uncharacterized protein</fullName>
    </submittedName>
</protein>
<proteinExistence type="predicted"/>
<comment type="caution">
    <text evidence="2">The sequence shown here is derived from an EMBL/GenBank/DDBJ whole genome shotgun (WGS) entry which is preliminary data.</text>
</comment>
<accession>A0A8T0GU65</accession>
<feature type="region of interest" description="Disordered" evidence="1">
    <location>
        <begin position="660"/>
        <end position="679"/>
    </location>
</feature>
<organism evidence="2 3">
    <name type="scientific">Ceratodon purpureus</name>
    <name type="common">Fire moss</name>
    <name type="synonym">Dicranum purpureum</name>
    <dbReference type="NCBI Taxonomy" id="3225"/>
    <lineage>
        <taxon>Eukaryota</taxon>
        <taxon>Viridiplantae</taxon>
        <taxon>Streptophyta</taxon>
        <taxon>Embryophyta</taxon>
        <taxon>Bryophyta</taxon>
        <taxon>Bryophytina</taxon>
        <taxon>Bryopsida</taxon>
        <taxon>Dicranidae</taxon>
        <taxon>Pseudoditrichales</taxon>
        <taxon>Ditrichaceae</taxon>
        <taxon>Ceratodon</taxon>
    </lineage>
</organism>
<feature type="region of interest" description="Disordered" evidence="1">
    <location>
        <begin position="28"/>
        <end position="93"/>
    </location>
</feature>
<evidence type="ECO:0000313" key="3">
    <source>
        <dbReference type="Proteomes" id="UP000822688"/>
    </source>
</evidence>
<feature type="compositionally biased region" description="Polar residues" evidence="1">
    <location>
        <begin position="771"/>
        <end position="784"/>
    </location>
</feature>
<keyword evidence="3" id="KW-1185">Reference proteome</keyword>
<sequence>MADHNRPKRSTRGLRGRVRAAMLEVPSFDLRMPDSPSHVKRRRSKAREKSLSEITDPSCTTLPSTVGVSSSEPTDPEHSVPAQSISRLSESTVPADPVTVQHVCVQSHSAPIESCPVQRDFVEPQSVSSEARPDLSTTVLPVVPETGDNSDSESDMPLFPSGPPPNQDKSSEFFSVDQGVLNRVLNDKSNPSERVDNWCRNRFKAWRAAKGMDTSKTIEYYWDHLKELGEILTVFFLEVAKRNGQRYPTESLMGLYNAFNRILCAEQRKRCIEHNRVEPVFEIEKHPFFLTTNRAVNESMTLSVNAGANKGRKKARGLTFEDEIKILSHPSHQVTFARGLLKRLVYYCTIIFYVRGNTEMYNLLFSDFERGVNSAGFTYIKYDERLSKNYRASIKRFQEEQFRPAVYSYDPDVILTWMTLEAHYPPVLKKNQQSHLFLSPIDAPLTPVWFKVKEKKGIVEGMNLGVNQIRRFLKLMAEEAGVQGDAIMNKSGRVTGISRMAIAGVPKNVMAECTGHRALSSLHKYDETIALDVQAAQLVARIPYNVNSEQREHLTFDHYKKIVTEQYHKSQIGKTPESTSAIVSGTDVAKICPSGGGAGGGHPIIDKDPITIVSDPQGGFKFQFKLQDFSGVGSASATQSLPQSNQLQRGHQVPAAFIETSTATQGQKSQTDSRRNDIDPAQVLQLSSSDEDNCGEIRKEIVHSVPQKMVTVKQEFGVSSDPQDPTANEIVPYYSENNNRSQQPRVGGRFGSYASQSPTGVDRGNREPLSDISNSFRSGASPSKVSDRGHRSPGTHYKPILPRPLISPSSSSVPRGYGSEVSFPRPNGSPSVCNLPPPYGSPSVQRSLAPKQWRPIPPQFQPYRDLGSHRQSMCVYPSVDKPVMVVQQATANVMVPNKPVVQEAESSVTDVNSASKFVDPEFDNILVQSIDEIEKSINTNQTSSVVVKPVAISVDSESNFVEPKPARELVAVTDPPSLGIQLSSPGLTEPARSSGNGGAIGNMKTFNLNIMNVRDFAEVWKVLQG</sequence>
<dbReference type="EMBL" id="CM026430">
    <property type="protein sequence ID" value="KAG0561694.1"/>
    <property type="molecule type" value="Genomic_DNA"/>
</dbReference>
<evidence type="ECO:0000313" key="2">
    <source>
        <dbReference type="EMBL" id="KAG0561694.1"/>
    </source>
</evidence>
<name>A0A8T0GU65_CERPU</name>
<dbReference type="PANTHER" id="PTHR21446:SF12">
    <property type="entry name" value="POTASSIUM CHANNEL TETRAMERIZATION DOMAIN CONTAINING 1"/>
    <property type="match status" value="1"/>
</dbReference>
<feature type="compositionally biased region" description="Polar residues" evidence="1">
    <location>
        <begin position="81"/>
        <end position="92"/>
    </location>
</feature>
<feature type="compositionally biased region" description="Low complexity" evidence="1">
    <location>
        <begin position="799"/>
        <end position="815"/>
    </location>
</feature>
<dbReference type="Proteomes" id="UP000822688">
    <property type="component" value="Chromosome 9"/>
</dbReference>
<feature type="compositionally biased region" description="Polar residues" evidence="1">
    <location>
        <begin position="125"/>
        <end position="139"/>
    </location>
</feature>
<feature type="compositionally biased region" description="Polar residues" evidence="1">
    <location>
        <begin position="735"/>
        <end position="744"/>
    </location>
</feature>
<feature type="region of interest" description="Disordered" evidence="1">
    <location>
        <begin position="123"/>
        <end position="172"/>
    </location>
</feature>
<dbReference type="AlphaFoldDB" id="A0A8T0GU65"/>
<reference evidence="2" key="1">
    <citation type="submission" date="2020-06" db="EMBL/GenBank/DDBJ databases">
        <title>WGS assembly of Ceratodon purpureus strain R40.</title>
        <authorList>
            <person name="Carey S.B."/>
            <person name="Jenkins J."/>
            <person name="Shu S."/>
            <person name="Lovell J.T."/>
            <person name="Sreedasyam A."/>
            <person name="Maumus F."/>
            <person name="Tiley G.P."/>
            <person name="Fernandez-Pozo N."/>
            <person name="Barry K."/>
            <person name="Chen C."/>
            <person name="Wang M."/>
            <person name="Lipzen A."/>
            <person name="Daum C."/>
            <person name="Saski C.A."/>
            <person name="Payton A.C."/>
            <person name="Mcbreen J.C."/>
            <person name="Conrad R.E."/>
            <person name="Kollar L.M."/>
            <person name="Olsson S."/>
            <person name="Huttunen S."/>
            <person name="Landis J.B."/>
            <person name="Wickett N.J."/>
            <person name="Johnson M.G."/>
            <person name="Rensing S.A."/>
            <person name="Grimwood J."/>
            <person name="Schmutz J."/>
            <person name="Mcdaniel S.F."/>
        </authorList>
    </citation>
    <scope>NUCLEOTIDE SEQUENCE</scope>
    <source>
        <strain evidence="2">R40</strain>
    </source>
</reference>
<dbReference type="InterPro" id="IPR052787">
    <property type="entry name" value="MAVS"/>
</dbReference>
<feature type="compositionally biased region" description="Polar residues" evidence="1">
    <location>
        <begin position="52"/>
        <end position="73"/>
    </location>
</feature>
<evidence type="ECO:0000256" key="1">
    <source>
        <dbReference type="SAM" id="MobiDB-lite"/>
    </source>
</evidence>
<feature type="region of interest" description="Disordered" evidence="1">
    <location>
        <begin position="735"/>
        <end position="848"/>
    </location>
</feature>
<feature type="compositionally biased region" description="Polar residues" evidence="1">
    <location>
        <begin position="660"/>
        <end position="670"/>
    </location>
</feature>
<dbReference type="PANTHER" id="PTHR21446">
    <property type="entry name" value="DUF3504 DOMAIN-CONTAINING PROTEIN"/>
    <property type="match status" value="1"/>
</dbReference>